<gene>
    <name evidence="1" type="ORF">MCHLO_14872</name>
</gene>
<proteinExistence type="predicted"/>
<dbReference type="Proteomes" id="UP000815677">
    <property type="component" value="Unassembled WGS sequence"/>
</dbReference>
<organism evidence="1 2">
    <name type="scientific">Mycena chlorophos</name>
    <name type="common">Agaric fungus</name>
    <name type="synonym">Agaricus chlorophos</name>
    <dbReference type="NCBI Taxonomy" id="658473"/>
    <lineage>
        <taxon>Eukaryota</taxon>
        <taxon>Fungi</taxon>
        <taxon>Dikarya</taxon>
        <taxon>Basidiomycota</taxon>
        <taxon>Agaricomycotina</taxon>
        <taxon>Agaricomycetes</taxon>
        <taxon>Agaricomycetidae</taxon>
        <taxon>Agaricales</taxon>
        <taxon>Marasmiineae</taxon>
        <taxon>Mycenaceae</taxon>
        <taxon>Mycena</taxon>
    </lineage>
</organism>
<evidence type="ECO:0008006" key="3">
    <source>
        <dbReference type="Google" id="ProtNLM"/>
    </source>
</evidence>
<dbReference type="PANTHER" id="PTHR38926">
    <property type="entry name" value="F-BOX DOMAIN CONTAINING PROTEIN, EXPRESSED"/>
    <property type="match status" value="1"/>
</dbReference>
<evidence type="ECO:0000313" key="2">
    <source>
        <dbReference type="Proteomes" id="UP000815677"/>
    </source>
</evidence>
<evidence type="ECO:0000313" key="1">
    <source>
        <dbReference type="EMBL" id="GAT58436.1"/>
    </source>
</evidence>
<accession>A0ABQ0M8G3</accession>
<protein>
    <recommendedName>
        <fullName evidence="3">F-box domain-containing protein</fullName>
    </recommendedName>
</protein>
<keyword evidence="2" id="KW-1185">Reference proteome</keyword>
<dbReference type="EMBL" id="DF849702">
    <property type="protein sequence ID" value="GAT58436.1"/>
    <property type="molecule type" value="Genomic_DNA"/>
</dbReference>
<reference evidence="1" key="1">
    <citation type="submission" date="2014-09" db="EMBL/GenBank/DDBJ databases">
        <title>Genome sequence of the luminous mushroom Mycena chlorophos for searching fungal bioluminescence genes.</title>
        <authorList>
            <person name="Tanaka Y."/>
            <person name="Kasuga D."/>
            <person name="Oba Y."/>
            <person name="Hase S."/>
            <person name="Sato K."/>
            <person name="Oba Y."/>
            <person name="Sakakibara Y."/>
        </authorList>
    </citation>
    <scope>NUCLEOTIDE SEQUENCE</scope>
</reference>
<dbReference type="PANTHER" id="PTHR38926:SF72">
    <property type="entry name" value="IM:7136021-RELATED"/>
    <property type="match status" value="1"/>
</dbReference>
<sequence>MAASELENLKLNVSVRAKLRLQKSPQLRGFPVHLLPVEIAAEIFLLCIPPPGPDWDETVHPNVPPLLLLRICRSWRRIALSTPRLWATFRLRHRHHQRFVSPPRDRKQFQRLADLLDTWVERAGGVAISLDPDLAKVDLKRAPETIAPLVHSFRRNSSNIGHLAFTCDVEELAAFDRLGLHFPRLETLSLMLRGHLADSESEITQFRDCPLLRRVHIKGIPVSRIRLPWSQLSQLRTYFYPAKTTLEILEKAPNLASAILHTRRLTDDYKTGLPTLKHEALCDLTVEDDFESVFGEYPSLLPFLTLPVLVRLGVNLGYRGSFDLQEIESLVKRSGCNLQRLKLNMSPGRPLASPESFAALSSLTHLEFDRPDGEILTVLFSSYGSDPAFLPRLEDLQLVNICREIRSDTLSVSAEALHRRQAAVVQSCGPTGTKMLRSFCMQFFVGGFGDSNIESIAPDLLRLVALRKTGLELYVGTSHMSFV</sequence>
<name>A0ABQ0M8G3_MYCCL</name>